<dbReference type="FunCoup" id="G0N027">
    <property type="interactions" value="10"/>
</dbReference>
<comment type="similarity">
    <text evidence="1">Belongs to the SEN54 family.</text>
</comment>
<protein>
    <recommendedName>
        <fullName evidence="3">tRNA-splicing endonuclease subunit Sen54 N-terminal domain-containing protein</fullName>
    </recommendedName>
</protein>
<dbReference type="PANTHER" id="PTHR21027">
    <property type="entry name" value="TRNA-SPLICING ENDONUCLEASE SUBUNIT SEN54"/>
    <property type="match status" value="1"/>
</dbReference>
<organism evidence="5">
    <name type="scientific">Caenorhabditis brenneri</name>
    <name type="common">Nematode worm</name>
    <dbReference type="NCBI Taxonomy" id="135651"/>
    <lineage>
        <taxon>Eukaryota</taxon>
        <taxon>Metazoa</taxon>
        <taxon>Ecdysozoa</taxon>
        <taxon>Nematoda</taxon>
        <taxon>Chromadorea</taxon>
        <taxon>Rhabditida</taxon>
        <taxon>Rhabditina</taxon>
        <taxon>Rhabditomorpha</taxon>
        <taxon>Rhabditoidea</taxon>
        <taxon>Rhabditidae</taxon>
        <taxon>Peloderinae</taxon>
        <taxon>Caenorhabditis</taxon>
    </lineage>
</organism>
<keyword evidence="2" id="KW-0819">tRNA processing</keyword>
<gene>
    <name evidence="4" type="ORF">CAEBREN_06690</name>
</gene>
<dbReference type="STRING" id="135651.G0N027"/>
<feature type="domain" description="tRNA-splicing endonuclease subunit Sen54 N-terminal" evidence="3">
    <location>
        <begin position="6"/>
        <end position="66"/>
    </location>
</feature>
<evidence type="ECO:0000259" key="3">
    <source>
        <dbReference type="Pfam" id="PF12928"/>
    </source>
</evidence>
<keyword evidence="5" id="KW-1185">Reference proteome</keyword>
<dbReference type="InterPro" id="IPR024336">
    <property type="entry name" value="tRNA_splic_suSen54_N"/>
</dbReference>
<dbReference type="Proteomes" id="UP000008068">
    <property type="component" value="Unassembled WGS sequence"/>
</dbReference>
<dbReference type="AlphaFoldDB" id="G0N027"/>
<accession>G0N027</accession>
<dbReference type="GO" id="GO:0000214">
    <property type="term" value="C:tRNA-intron endonuclease complex"/>
    <property type="evidence" value="ECO:0007669"/>
    <property type="project" value="TreeGrafter"/>
</dbReference>
<dbReference type="InterPro" id="IPR024337">
    <property type="entry name" value="tRNA_splic_suSen54"/>
</dbReference>
<evidence type="ECO:0000313" key="4">
    <source>
        <dbReference type="EMBL" id="EGT48675.1"/>
    </source>
</evidence>
<name>G0N027_CAEBE</name>
<dbReference type="GO" id="GO:0000379">
    <property type="term" value="P:tRNA-type intron splice site recognition and cleavage"/>
    <property type="evidence" value="ECO:0007669"/>
    <property type="project" value="TreeGrafter"/>
</dbReference>
<dbReference type="eggNOG" id="ENOG502TGD3">
    <property type="taxonomic scope" value="Eukaryota"/>
</dbReference>
<dbReference type="PANTHER" id="PTHR21027:SF1">
    <property type="entry name" value="TRNA-SPLICING ENDONUCLEASE SUBUNIT SEN54"/>
    <property type="match status" value="1"/>
</dbReference>
<evidence type="ECO:0000313" key="5">
    <source>
        <dbReference type="Proteomes" id="UP000008068"/>
    </source>
</evidence>
<dbReference type="Pfam" id="PF12928">
    <property type="entry name" value="tRNA_int_end_N2"/>
    <property type="match status" value="1"/>
</dbReference>
<evidence type="ECO:0000256" key="2">
    <source>
        <dbReference type="ARBA" id="ARBA00022694"/>
    </source>
</evidence>
<dbReference type="EMBL" id="GL379823">
    <property type="protein sequence ID" value="EGT48675.1"/>
    <property type="molecule type" value="Genomic_DNA"/>
</dbReference>
<dbReference type="OrthoDB" id="5782309at2759"/>
<dbReference type="InParanoid" id="G0N027"/>
<sequence>MANNDWNRAKRKRKTIEIVYTPDSPTLKVKKVTGKNLESMGIPGKSGFELYPEEAVYLMETGSATISTTSGVELSLLEAFSILESNSVSMSKYEIYKQVKSTGLVVLRPRKSTIDFEKVRHVERAIKHKFAEKTFEFLVQMNHVPEESVPNRESFPSYSNQDGHISMRMKPLHTDPSLISFLPIDLLQSFPTSRIVRNLPPPTKRPPKPCRPSYLPLPECHVANWTEYRLNTEKVRQNLILNRFRKLRPPSQAEVRRDRITVENVDFHVFSPASFSHRLPARPLFSLICYSATGPPLKTTELSELRNVVFAVEEAGKLNYVSMSGAPINLNNYLL</sequence>
<proteinExistence type="inferred from homology"/>
<reference evidence="5" key="1">
    <citation type="submission" date="2011-07" db="EMBL/GenBank/DDBJ databases">
        <authorList>
            <consortium name="Caenorhabditis brenneri Sequencing and Analysis Consortium"/>
            <person name="Wilson R.K."/>
        </authorList>
    </citation>
    <scope>NUCLEOTIDE SEQUENCE [LARGE SCALE GENOMIC DNA]</scope>
    <source>
        <strain evidence="5">PB2801</strain>
    </source>
</reference>
<dbReference type="HOGENOM" id="CLU_071684_0_0_1"/>
<dbReference type="OMA" id="MKMKVLH"/>
<evidence type="ECO:0000256" key="1">
    <source>
        <dbReference type="ARBA" id="ARBA00005736"/>
    </source>
</evidence>